<gene>
    <name evidence="1" type="ordered locus">DGo_PB0136</name>
</gene>
<accession>H8H1K8</accession>
<evidence type="ECO:0000313" key="2">
    <source>
        <dbReference type="Proteomes" id="UP000007575"/>
    </source>
</evidence>
<proteinExistence type="predicted"/>
<dbReference type="Proteomes" id="UP000007575">
    <property type="component" value="Plasmid P2"/>
</dbReference>
<geneLocation type="plasmid" evidence="1 2">
    <name>P2</name>
</geneLocation>
<protein>
    <submittedName>
        <fullName evidence="1">Uncharacterized protein</fullName>
    </submittedName>
</protein>
<sequence length="159" mass="17569">MTPTLPHPTPTPLAWYVALTAPPRPGIDAWDNRVTVLLDGQVLTVTQGNGRHTTAVTLPPSFLGLTRELLDQRPDITHRVLVLDEHTITRQDCARVVYEARLPLTSPRAELSLLRPCAQQALSAGADGRWKPVQAAFLLNPPGYQPQLHIHQEALDTWA</sequence>
<keyword evidence="1" id="KW-0614">Plasmid</keyword>
<dbReference type="OrthoDB" id="75196at2"/>
<organism evidence="1 2">
    <name type="scientific">Deinococcus gobiensis (strain DSM 21396 / JCM 16679 / CGMCC 1.7299 / I-0)</name>
    <dbReference type="NCBI Taxonomy" id="745776"/>
    <lineage>
        <taxon>Bacteria</taxon>
        <taxon>Thermotogati</taxon>
        <taxon>Deinococcota</taxon>
        <taxon>Deinococci</taxon>
        <taxon>Deinococcales</taxon>
        <taxon>Deinococcaceae</taxon>
        <taxon>Deinococcus</taxon>
    </lineage>
</organism>
<dbReference type="EMBL" id="CP002193">
    <property type="protein sequence ID" value="AFD27405.1"/>
    <property type="molecule type" value="Genomic_DNA"/>
</dbReference>
<name>H8H1K8_DEIGI</name>
<keyword evidence="2" id="KW-1185">Reference proteome</keyword>
<dbReference type="RefSeq" id="WP_014686501.1">
    <property type="nucleotide sequence ID" value="NC_017791.1"/>
</dbReference>
<dbReference type="HOGENOM" id="CLU_1728381_0_0_0"/>
<evidence type="ECO:0000313" key="1">
    <source>
        <dbReference type="EMBL" id="AFD27405.1"/>
    </source>
</evidence>
<reference evidence="1 2" key="1">
    <citation type="journal article" date="2012" name="PLoS ONE">
        <title>Genome sequence and transcriptome analysis of the radioresistant bacterium Deinococcus gobiensis: insights into the extreme environmental adaptations.</title>
        <authorList>
            <person name="Yuan M."/>
            <person name="Chen M."/>
            <person name="Zhang W."/>
            <person name="Lu W."/>
            <person name="Wang J."/>
            <person name="Yang M."/>
            <person name="Zhao P."/>
            <person name="Tang R."/>
            <person name="Li X."/>
            <person name="Hao Y."/>
            <person name="Zhou Z."/>
            <person name="Zhan Y."/>
            <person name="Yu H."/>
            <person name="Teng C."/>
            <person name="Yan Y."/>
            <person name="Ping S."/>
            <person name="Wang Y."/>
            <person name="Lin M."/>
        </authorList>
    </citation>
    <scope>NUCLEOTIDE SEQUENCE [LARGE SCALE GENOMIC DNA]</scope>
    <source>
        <strain evidence="2">DSM 21396 / JCM 16679 / CGMCC 1.7299 / I-0</strain>
        <plasmid evidence="1">P2</plasmid>
    </source>
</reference>
<dbReference type="KEGG" id="dgo:DGo_PB0136"/>
<dbReference type="AlphaFoldDB" id="H8H1K8"/>
<dbReference type="PATRIC" id="fig|745776.4.peg.3518"/>